<dbReference type="SMART" id="SM00382">
    <property type="entry name" value="AAA"/>
    <property type="match status" value="1"/>
</dbReference>
<dbReference type="NCBIfam" id="TIGR02858">
    <property type="entry name" value="spore_III_AA"/>
    <property type="match status" value="1"/>
</dbReference>
<evidence type="ECO:0000259" key="3">
    <source>
        <dbReference type="SMART" id="SM00382"/>
    </source>
</evidence>
<gene>
    <name evidence="4" type="primary">spoIIIAA</name>
    <name evidence="4" type="ORF">H9Q78_02005</name>
</gene>
<dbReference type="SUPFAM" id="SSF52540">
    <property type="entry name" value="P-loop containing nucleoside triphosphate hydrolases"/>
    <property type="match status" value="1"/>
</dbReference>
<feature type="domain" description="AAA+ ATPase" evidence="3">
    <location>
        <begin position="159"/>
        <end position="306"/>
    </location>
</feature>
<sequence length="331" mass="36395">MEGGEEILKVMAGGLRRLLEQAALKFEYLQELRLRAGLPFFCQYDGREYGFLESGRMVPAASLQAGHAGGGAPHVVSRKEVKETLEYLSSYSLYAYEEELRQGFLTIRGGHRIGLAGKAVLENGNIRTVRHISFLNIRLAHQIPGCARRLLPYLYEEDSVCNTLLISPPGCGKTTLLRDMVRLISNGENGHAGMSIGVADERSELAACYQGVPQNDLGIRTDVLDNCPKAQGLMMLIRTMSPRVVAADEIGGFEDLDAVRYAGNCGCSVLATAHGATLEEIRGKPAFARIMEEGLFDRYILLGKKKKDTGWEVGHVQAVYDRNGQPMEYPV</sequence>
<dbReference type="InterPro" id="IPR014217">
    <property type="entry name" value="Spore_III_AA"/>
</dbReference>
<organism evidence="4 5">
    <name type="scientific">Qiania dongpingensis</name>
    <dbReference type="NCBI Taxonomy" id="2763669"/>
    <lineage>
        <taxon>Bacteria</taxon>
        <taxon>Bacillati</taxon>
        <taxon>Bacillota</taxon>
        <taxon>Clostridia</taxon>
        <taxon>Lachnospirales</taxon>
        <taxon>Lachnospiraceae</taxon>
        <taxon>Qiania</taxon>
    </lineage>
</organism>
<dbReference type="PANTHER" id="PTHR20953:SF3">
    <property type="entry name" value="P-LOOP CONTAINING NUCLEOSIDE TRIPHOSPHATE HYDROLASES SUPERFAMILY PROTEIN"/>
    <property type="match status" value="1"/>
</dbReference>
<dbReference type="GO" id="GO:0005524">
    <property type="term" value="F:ATP binding"/>
    <property type="evidence" value="ECO:0007669"/>
    <property type="project" value="UniProtKB-KW"/>
</dbReference>
<dbReference type="AlphaFoldDB" id="A0A7G9G584"/>
<proteinExistence type="predicted"/>
<evidence type="ECO:0000313" key="5">
    <source>
        <dbReference type="Proteomes" id="UP000515823"/>
    </source>
</evidence>
<dbReference type="RefSeq" id="WP_249303324.1">
    <property type="nucleotide sequence ID" value="NZ_CP060634.1"/>
</dbReference>
<reference evidence="4 5" key="1">
    <citation type="submission" date="2020-08" db="EMBL/GenBank/DDBJ databases">
        <authorList>
            <person name="Liu C."/>
            <person name="Sun Q."/>
        </authorList>
    </citation>
    <scope>NUCLEOTIDE SEQUENCE [LARGE SCALE GENOMIC DNA]</scope>
    <source>
        <strain evidence="4 5">NSJ-38</strain>
    </source>
</reference>
<protein>
    <submittedName>
        <fullName evidence="4">Stage III sporulation protein AA</fullName>
    </submittedName>
</protein>
<evidence type="ECO:0000313" key="4">
    <source>
        <dbReference type="EMBL" id="QNM05966.1"/>
    </source>
</evidence>
<dbReference type="Pfam" id="PF19568">
    <property type="entry name" value="Spore_III_AA"/>
    <property type="match status" value="1"/>
</dbReference>
<dbReference type="Proteomes" id="UP000515823">
    <property type="component" value="Chromosome"/>
</dbReference>
<accession>A0A7G9G584</accession>
<keyword evidence="1" id="KW-0547">Nucleotide-binding</keyword>
<dbReference type="PANTHER" id="PTHR20953">
    <property type="entry name" value="KINASE-RELATED"/>
    <property type="match status" value="1"/>
</dbReference>
<dbReference type="EMBL" id="CP060634">
    <property type="protein sequence ID" value="QNM05966.1"/>
    <property type="molecule type" value="Genomic_DNA"/>
</dbReference>
<dbReference type="InterPro" id="IPR003593">
    <property type="entry name" value="AAA+_ATPase"/>
</dbReference>
<dbReference type="KEGG" id="qdo:H9Q78_02005"/>
<evidence type="ECO:0000256" key="1">
    <source>
        <dbReference type="ARBA" id="ARBA00022741"/>
    </source>
</evidence>
<name>A0A7G9G584_9FIRM</name>
<dbReference type="InterPro" id="IPR027417">
    <property type="entry name" value="P-loop_NTPase"/>
</dbReference>
<dbReference type="InterPro" id="IPR045735">
    <property type="entry name" value="Spore_III_AA_AAA+_ATPase"/>
</dbReference>
<evidence type="ECO:0000256" key="2">
    <source>
        <dbReference type="ARBA" id="ARBA00022840"/>
    </source>
</evidence>
<keyword evidence="2" id="KW-0067">ATP-binding</keyword>
<keyword evidence="5" id="KW-1185">Reference proteome</keyword>
<dbReference type="Gene3D" id="3.40.50.300">
    <property type="entry name" value="P-loop containing nucleotide triphosphate hydrolases"/>
    <property type="match status" value="1"/>
</dbReference>